<accession>A0A0P1G3Y2</accession>
<dbReference type="PANTHER" id="PTHR34184">
    <property type="entry name" value="UPF0718 PROTEIN YCGR"/>
    <property type="match status" value="1"/>
</dbReference>
<evidence type="ECO:0000256" key="3">
    <source>
        <dbReference type="ARBA" id="ARBA00022475"/>
    </source>
</evidence>
<evidence type="ECO:0000256" key="2">
    <source>
        <dbReference type="ARBA" id="ARBA00006386"/>
    </source>
</evidence>
<evidence type="ECO:0000256" key="4">
    <source>
        <dbReference type="ARBA" id="ARBA00022692"/>
    </source>
</evidence>
<feature type="transmembrane region" description="Helical" evidence="7">
    <location>
        <begin position="92"/>
        <end position="121"/>
    </location>
</feature>
<feature type="transmembrane region" description="Helical" evidence="7">
    <location>
        <begin position="20"/>
        <end position="38"/>
    </location>
</feature>
<sequence length="346" mass="35987">MVEQTQNAPAISLAQVLKKWLWSPWALGAALLLAVALLDPANLGSVAGFAGSALVSTAKYILFAVLLLAYLKATGAEVMVARAFEGRETRMIVMAALFGGLAPFCSCEVIPFVAGLLALGAPLSAVMAFWLSSPLIDPPTLLITAAALGWPFAIAKAVAAVALGLFGGFVIKALMGQGVFAQPLKAAPKQSCCGCGAPKEEEKPLWRFWQEAPRRDVFRREFIQNGLFLLKWLAFAYVLEALLVHYVAAETIAGLVGGEGIGPIAIAAVVGMPAYLNSYVAPPMLAGLMTQGMSGGAALAFMVAGAVSSVPAMAAVWSLVKPQVFATYLALGVTGAIASGVIFQLM</sequence>
<evidence type="ECO:0000256" key="7">
    <source>
        <dbReference type="SAM" id="Phobius"/>
    </source>
</evidence>
<dbReference type="Proteomes" id="UP000052022">
    <property type="component" value="Unassembled WGS sequence"/>
</dbReference>
<keyword evidence="6 7" id="KW-0472">Membrane</keyword>
<keyword evidence="4 7" id="KW-0812">Transmembrane</keyword>
<dbReference type="InterPro" id="IPR052923">
    <property type="entry name" value="UPF0718"/>
</dbReference>
<gene>
    <name evidence="8" type="ORF">TRM7557_00925</name>
</gene>
<feature type="transmembrane region" description="Helical" evidence="7">
    <location>
        <begin position="297"/>
        <end position="319"/>
    </location>
</feature>
<dbReference type="GO" id="GO:0005886">
    <property type="term" value="C:plasma membrane"/>
    <property type="evidence" value="ECO:0007669"/>
    <property type="project" value="UniProtKB-SubCell"/>
</dbReference>
<evidence type="ECO:0000256" key="1">
    <source>
        <dbReference type="ARBA" id="ARBA00004651"/>
    </source>
</evidence>
<feature type="transmembrane region" description="Helical" evidence="7">
    <location>
        <begin position="228"/>
        <end position="248"/>
    </location>
</feature>
<evidence type="ECO:0000313" key="8">
    <source>
        <dbReference type="EMBL" id="CUH76491.1"/>
    </source>
</evidence>
<dbReference type="PANTHER" id="PTHR34184:SF4">
    <property type="entry name" value="UPF0718 PROTEIN YCGR"/>
    <property type="match status" value="1"/>
</dbReference>
<dbReference type="EMBL" id="CYSD01000014">
    <property type="protein sequence ID" value="CUH76491.1"/>
    <property type="molecule type" value="Genomic_DNA"/>
</dbReference>
<dbReference type="Pfam" id="PF03773">
    <property type="entry name" value="ArsP_1"/>
    <property type="match status" value="1"/>
</dbReference>
<proteinExistence type="inferred from homology"/>
<evidence type="ECO:0000256" key="6">
    <source>
        <dbReference type="ARBA" id="ARBA00023136"/>
    </source>
</evidence>
<name>A0A0P1G3Y2_9RHOB</name>
<feature type="transmembrane region" description="Helical" evidence="7">
    <location>
        <begin position="50"/>
        <end position="71"/>
    </location>
</feature>
<feature type="transmembrane region" description="Helical" evidence="7">
    <location>
        <begin position="260"/>
        <end position="276"/>
    </location>
</feature>
<dbReference type="InterPro" id="IPR005524">
    <property type="entry name" value="DUF318"/>
</dbReference>
<organism evidence="8 9">
    <name type="scientific">Tritonibacter multivorans</name>
    <dbReference type="NCBI Taxonomy" id="928856"/>
    <lineage>
        <taxon>Bacteria</taxon>
        <taxon>Pseudomonadati</taxon>
        <taxon>Pseudomonadota</taxon>
        <taxon>Alphaproteobacteria</taxon>
        <taxon>Rhodobacterales</taxon>
        <taxon>Paracoccaceae</taxon>
        <taxon>Tritonibacter</taxon>
    </lineage>
</organism>
<keyword evidence="9" id="KW-1185">Reference proteome</keyword>
<dbReference type="STRING" id="928856.SAMN04488049_1122"/>
<comment type="subcellular location">
    <subcellularLocation>
        <location evidence="1">Cell membrane</location>
        <topology evidence="1">Multi-pass membrane protein</topology>
    </subcellularLocation>
</comment>
<protein>
    <submittedName>
        <fullName evidence="8">Putative permease</fullName>
    </submittedName>
</protein>
<keyword evidence="3" id="KW-1003">Cell membrane</keyword>
<dbReference type="OrthoDB" id="9777774at2"/>
<evidence type="ECO:0000256" key="5">
    <source>
        <dbReference type="ARBA" id="ARBA00022989"/>
    </source>
</evidence>
<evidence type="ECO:0000313" key="9">
    <source>
        <dbReference type="Proteomes" id="UP000052022"/>
    </source>
</evidence>
<feature type="transmembrane region" description="Helical" evidence="7">
    <location>
        <begin position="325"/>
        <end position="345"/>
    </location>
</feature>
<dbReference type="AlphaFoldDB" id="A0A0P1G3Y2"/>
<dbReference type="RefSeq" id="WP_058289049.1">
    <property type="nucleotide sequence ID" value="NZ_CYSD01000014.1"/>
</dbReference>
<comment type="similarity">
    <text evidence="2">Belongs to the UPF0718 family.</text>
</comment>
<keyword evidence="5 7" id="KW-1133">Transmembrane helix</keyword>
<reference evidence="8 9" key="1">
    <citation type="submission" date="2015-09" db="EMBL/GenBank/DDBJ databases">
        <authorList>
            <consortium name="Swine Surveillance"/>
        </authorList>
    </citation>
    <scope>NUCLEOTIDE SEQUENCE [LARGE SCALE GENOMIC DNA]</scope>
    <source>
        <strain evidence="8 9">CECT 7557</strain>
    </source>
</reference>